<keyword evidence="6" id="KW-1185">Reference proteome</keyword>
<organism evidence="5 6">
    <name type="scientific">Laodelphax striatellus</name>
    <name type="common">Small brown planthopper</name>
    <name type="synonym">Delphax striatella</name>
    <dbReference type="NCBI Taxonomy" id="195883"/>
    <lineage>
        <taxon>Eukaryota</taxon>
        <taxon>Metazoa</taxon>
        <taxon>Ecdysozoa</taxon>
        <taxon>Arthropoda</taxon>
        <taxon>Hexapoda</taxon>
        <taxon>Insecta</taxon>
        <taxon>Pterygota</taxon>
        <taxon>Neoptera</taxon>
        <taxon>Paraneoptera</taxon>
        <taxon>Hemiptera</taxon>
        <taxon>Auchenorrhyncha</taxon>
        <taxon>Fulgoroidea</taxon>
        <taxon>Delphacidae</taxon>
        <taxon>Criomorphinae</taxon>
        <taxon>Laodelphax</taxon>
    </lineage>
</organism>
<dbReference type="AlphaFoldDB" id="A0A482XGC2"/>
<dbReference type="OrthoDB" id="6583810at2759"/>
<dbReference type="SUPFAM" id="SSF82185">
    <property type="entry name" value="Histone H3 K4-specific methyltransferase SET7/9 N-terminal domain"/>
    <property type="match status" value="1"/>
</dbReference>
<evidence type="ECO:0000313" key="5">
    <source>
        <dbReference type="EMBL" id="RZF45065.1"/>
    </source>
</evidence>
<evidence type="ECO:0000256" key="3">
    <source>
        <dbReference type="ARBA" id="ARBA00023069"/>
    </source>
</evidence>
<protein>
    <submittedName>
        <fullName evidence="5">Uncharacterized protein</fullName>
    </submittedName>
</protein>
<evidence type="ECO:0000256" key="1">
    <source>
        <dbReference type="ARBA" id="ARBA00004230"/>
    </source>
</evidence>
<name>A0A482XGC2_LAOST</name>
<dbReference type="InParanoid" id="A0A482XGC2"/>
<evidence type="ECO:0000256" key="4">
    <source>
        <dbReference type="ARBA" id="ARBA00023273"/>
    </source>
</evidence>
<gene>
    <name evidence="5" type="ORF">LSTR_LSTR002026</name>
</gene>
<dbReference type="PANTHER" id="PTHR46437:SF1">
    <property type="entry name" value="MORN REPEAT-CONTAINING PROTEIN 5"/>
    <property type="match status" value="1"/>
</dbReference>
<dbReference type="Gene3D" id="2.20.110.10">
    <property type="entry name" value="Histone H3 K4-specific methyltransferase SET7/9 N-terminal domain"/>
    <property type="match status" value="1"/>
</dbReference>
<dbReference type="PANTHER" id="PTHR46437">
    <property type="entry name" value="MORN REPEAT-CONTAINING PROTEIN 5"/>
    <property type="match status" value="1"/>
</dbReference>
<dbReference type="SMR" id="A0A482XGC2"/>
<keyword evidence="2" id="KW-0282">Flagellum</keyword>
<comment type="subcellular location">
    <subcellularLocation>
        <location evidence="1">Cell projection</location>
        <location evidence="1">Cilium</location>
        <location evidence="1">Flagellum</location>
    </subcellularLocation>
</comment>
<evidence type="ECO:0000256" key="2">
    <source>
        <dbReference type="ARBA" id="ARBA00022846"/>
    </source>
</evidence>
<dbReference type="GO" id="GO:0031514">
    <property type="term" value="C:motile cilium"/>
    <property type="evidence" value="ECO:0007669"/>
    <property type="project" value="UniProtKB-SubCell"/>
</dbReference>
<keyword evidence="4" id="KW-0966">Cell projection</keyword>
<dbReference type="EMBL" id="QKKF02010000">
    <property type="protein sequence ID" value="RZF45065.1"/>
    <property type="molecule type" value="Genomic_DNA"/>
</dbReference>
<dbReference type="InterPro" id="IPR042814">
    <property type="entry name" value="Morn5"/>
</dbReference>
<dbReference type="STRING" id="195883.A0A482XGC2"/>
<keyword evidence="3" id="KW-0969">Cilium</keyword>
<proteinExistence type="predicted"/>
<sequence length="559" mass="63852">MRENGMLLACLARESSKCSMVCSMLEKWMMGCCMVKAQCGILTAVGWRVCGRKASFKKNVVWYSMIICPSNLITGVTVQRMIEDRSRYSTTMEDWMTPEEKSIIIPHIMGAANTLHDLKTTIFENVSDISSFKEKLAQVKKPKFTFETGSTYEGEWDAFGMSGKGVFKMFNGVFYVGEMDDGMLHGKGTMWYPNCSRLEVVWKKGILQEERRMVFNDNLPFKPDNWGYCTENDRRFLQEIRYGINPTGRTLLSATVPPKQIPPGCYDTGDGFYNPLTKCVYNAQGDIIRIPKRSEEKYIMENYRKSNGQPTYDLPGVHPFPQEWSDTISKDASGWQDADKQETMERDLLSMENEDDKREEKTHDDKCVGRYNLLKTVGEERDFQIIDESESSENLAVDLPVLKEHDRRLIINPEVEVTDSHECSEEKAHVIGNKLALLMNVFRKVDQVGGPHKLTEEDCKKFRKQLALHSSEIDVDGSTELEMAVDDIEAENVRCSSIDDDDIDLVNPDGILLVPKKYKNTYKLVDGIVEEICDRVLQDTNETDTGTDTVSTEKREIRE</sequence>
<accession>A0A482XGC2</accession>
<comment type="caution">
    <text evidence="5">The sequence shown here is derived from an EMBL/GenBank/DDBJ whole genome shotgun (WGS) entry which is preliminary data.</text>
</comment>
<dbReference type="Proteomes" id="UP000291343">
    <property type="component" value="Unassembled WGS sequence"/>
</dbReference>
<reference evidence="5 6" key="1">
    <citation type="journal article" date="2017" name="Gigascience">
        <title>Genome sequence of the small brown planthopper, Laodelphax striatellus.</title>
        <authorList>
            <person name="Zhu J."/>
            <person name="Jiang F."/>
            <person name="Wang X."/>
            <person name="Yang P."/>
            <person name="Bao Y."/>
            <person name="Zhao W."/>
            <person name="Wang W."/>
            <person name="Lu H."/>
            <person name="Wang Q."/>
            <person name="Cui N."/>
            <person name="Li J."/>
            <person name="Chen X."/>
            <person name="Luo L."/>
            <person name="Yu J."/>
            <person name="Kang L."/>
            <person name="Cui F."/>
        </authorList>
    </citation>
    <scope>NUCLEOTIDE SEQUENCE [LARGE SCALE GENOMIC DNA]</scope>
    <source>
        <strain evidence="5">Lst14</strain>
    </source>
</reference>
<evidence type="ECO:0000313" key="6">
    <source>
        <dbReference type="Proteomes" id="UP000291343"/>
    </source>
</evidence>